<dbReference type="Pfam" id="PF13566">
    <property type="entry name" value="DUF4130"/>
    <property type="match status" value="1"/>
</dbReference>
<feature type="domain" description="DUF4130" evidence="1">
    <location>
        <begin position="81"/>
        <end position="239"/>
    </location>
</feature>
<organism evidence="2 3">
    <name type="scientific">Niveispirillum lacus</name>
    <dbReference type="NCBI Taxonomy" id="1981099"/>
    <lineage>
        <taxon>Bacteria</taxon>
        <taxon>Pseudomonadati</taxon>
        <taxon>Pseudomonadota</taxon>
        <taxon>Alphaproteobacteria</taxon>
        <taxon>Rhodospirillales</taxon>
        <taxon>Azospirillaceae</taxon>
        <taxon>Niveispirillum</taxon>
    </lineage>
</organism>
<proteinExistence type="predicted"/>
<evidence type="ECO:0000313" key="3">
    <source>
        <dbReference type="Proteomes" id="UP000216998"/>
    </source>
</evidence>
<name>A0A255YSY9_9PROT</name>
<dbReference type="InterPro" id="IPR025404">
    <property type="entry name" value="DUF4130"/>
</dbReference>
<comment type="caution">
    <text evidence="2">The sequence shown here is derived from an EMBL/GenBank/DDBJ whole genome shotgun (WGS) entry which is preliminary data.</text>
</comment>
<dbReference type="RefSeq" id="WP_094457333.1">
    <property type="nucleotide sequence ID" value="NZ_NOXU01000031.1"/>
</dbReference>
<sequence>MIRLGLRGRGDLAEWRDAARALLRAGVPPTDVDWRVQDGGADLFGLADDPLPPPDPSLSAPTVPAAFLTLADAVICHRDPSRFALLYRLLWRVQGERALLSIPSDPDVARAETLEKAIRRDAHKMKAFVRFKEMGPPHAGRRRFAAWFEPDNYIVARTSGFFQRRFTDMDWIIVTPKGSAAWDGQHLTLSDEPSQKPDLIDDTDDLWRTYFAHIFNPARLKVQAMQSQMPKKYWKNLPEADLIPDLIASAEDRMRDMIDREATQPKPFHYRIRERE</sequence>
<dbReference type="EMBL" id="NOXU01000031">
    <property type="protein sequence ID" value="OYQ32291.1"/>
    <property type="molecule type" value="Genomic_DNA"/>
</dbReference>
<reference evidence="2 3" key="1">
    <citation type="submission" date="2017-07" db="EMBL/GenBank/DDBJ databases">
        <title>Niveispirillum cyanobacteriorum sp. nov., isolated from cyanobacterial aggregates in a eutrophic lake.</title>
        <authorList>
            <person name="Cai H."/>
        </authorList>
    </citation>
    <scope>NUCLEOTIDE SEQUENCE [LARGE SCALE GENOMIC DNA]</scope>
    <source>
        <strain evidence="3">TH1-14</strain>
    </source>
</reference>
<gene>
    <name evidence="2" type="ORF">CHU95_15895</name>
</gene>
<protein>
    <recommendedName>
        <fullName evidence="1">DUF4130 domain-containing protein</fullName>
    </recommendedName>
</protein>
<dbReference type="AlphaFoldDB" id="A0A255YSY9"/>
<dbReference type="Proteomes" id="UP000216998">
    <property type="component" value="Unassembled WGS sequence"/>
</dbReference>
<keyword evidence="3" id="KW-1185">Reference proteome</keyword>
<evidence type="ECO:0000313" key="2">
    <source>
        <dbReference type="EMBL" id="OYQ32291.1"/>
    </source>
</evidence>
<accession>A0A255YSY9</accession>
<evidence type="ECO:0000259" key="1">
    <source>
        <dbReference type="Pfam" id="PF13566"/>
    </source>
</evidence>
<dbReference type="OrthoDB" id="5290748at2"/>
<dbReference type="NCBIfam" id="TIGR03915">
    <property type="entry name" value="SAM_7_link_chp"/>
    <property type="match status" value="1"/>
</dbReference>
<dbReference type="InterPro" id="IPR023875">
    <property type="entry name" value="DNA_repair_put"/>
</dbReference>